<feature type="compositionally biased region" description="Low complexity" evidence="2">
    <location>
        <begin position="311"/>
        <end position="322"/>
    </location>
</feature>
<evidence type="ECO:0000313" key="4">
    <source>
        <dbReference type="Proteomes" id="UP001054902"/>
    </source>
</evidence>
<dbReference type="Proteomes" id="UP001054902">
    <property type="component" value="Unassembled WGS sequence"/>
</dbReference>
<feature type="coiled-coil region" evidence="1">
    <location>
        <begin position="366"/>
        <end position="393"/>
    </location>
</feature>
<feature type="region of interest" description="Disordered" evidence="2">
    <location>
        <begin position="334"/>
        <end position="365"/>
    </location>
</feature>
<accession>A0AAD3CIR6</accession>
<evidence type="ECO:0000256" key="1">
    <source>
        <dbReference type="SAM" id="Coils"/>
    </source>
</evidence>
<dbReference type="EMBL" id="BLLK01000022">
    <property type="protein sequence ID" value="GFH46631.1"/>
    <property type="molecule type" value="Genomic_DNA"/>
</dbReference>
<feature type="compositionally biased region" description="Basic and acidic residues" evidence="2">
    <location>
        <begin position="14"/>
        <end position="23"/>
    </location>
</feature>
<feature type="compositionally biased region" description="Basic and acidic residues" evidence="2">
    <location>
        <begin position="334"/>
        <end position="355"/>
    </location>
</feature>
<gene>
    <name evidence="3" type="ORF">CTEN210_03105</name>
</gene>
<feature type="region of interest" description="Disordered" evidence="2">
    <location>
        <begin position="1"/>
        <end position="135"/>
    </location>
</feature>
<dbReference type="AlphaFoldDB" id="A0AAD3CIR6"/>
<protein>
    <submittedName>
        <fullName evidence="3">Uncharacterized protein</fullName>
    </submittedName>
</protein>
<comment type="caution">
    <text evidence="3">The sequence shown here is derived from an EMBL/GenBank/DDBJ whole genome shotgun (WGS) entry which is preliminary data.</text>
</comment>
<name>A0AAD3CIR6_9STRA</name>
<keyword evidence="4" id="KW-1185">Reference proteome</keyword>
<evidence type="ECO:0000256" key="2">
    <source>
        <dbReference type="SAM" id="MobiDB-lite"/>
    </source>
</evidence>
<feature type="compositionally biased region" description="Low complexity" evidence="2">
    <location>
        <begin position="1"/>
        <end position="10"/>
    </location>
</feature>
<evidence type="ECO:0000313" key="3">
    <source>
        <dbReference type="EMBL" id="GFH46631.1"/>
    </source>
</evidence>
<organism evidence="3 4">
    <name type="scientific">Chaetoceros tenuissimus</name>
    <dbReference type="NCBI Taxonomy" id="426638"/>
    <lineage>
        <taxon>Eukaryota</taxon>
        <taxon>Sar</taxon>
        <taxon>Stramenopiles</taxon>
        <taxon>Ochrophyta</taxon>
        <taxon>Bacillariophyta</taxon>
        <taxon>Coscinodiscophyceae</taxon>
        <taxon>Chaetocerotophycidae</taxon>
        <taxon>Chaetocerotales</taxon>
        <taxon>Chaetocerotaceae</taxon>
        <taxon>Chaetoceros</taxon>
    </lineage>
</organism>
<sequence length="418" mass="47610">MSSSKSTTSSGRASLERIIKTDSSRALLPRENGTNRGRTLDRNDDDSDSDIEFVGVENEADKTMATKTPIKLEKENNALRRSVRSKPHNRPSSRRDLFDDKDSSDEDESSSSVPSSRKRQQDSVNYNDDEDDDKIEKILTEDNNAFWEEKRNEKSKMSNTGANKKRKVSQSRLKVPDVFLNVDEKKQVNGGETFMLTVLKKAENIGFSETFAYGKWKKFQNQILEEEFGTGGIFEDYEQPTNAQTFRAKLATAKKILDELCRDNSKCPKHIEKCLEVYMRINGKGNVASRRNSNHESEEENNTNEVEQGKSSNESSTDSSDPISEQIVEVLNHYDKTGSPSDGKHKEHESIDSKDSTQASGDDSALSKAKRLLKFYEDQRMKAQEQYRLENDNELKQIFLDDIRSIKNKIDDLNQSLL</sequence>
<feature type="compositionally biased region" description="Basic residues" evidence="2">
    <location>
        <begin position="81"/>
        <end position="92"/>
    </location>
</feature>
<reference evidence="3 4" key="1">
    <citation type="journal article" date="2021" name="Sci. Rep.">
        <title>The genome of the diatom Chaetoceros tenuissimus carries an ancient integrated fragment of an extant virus.</title>
        <authorList>
            <person name="Hongo Y."/>
            <person name="Kimura K."/>
            <person name="Takaki Y."/>
            <person name="Yoshida Y."/>
            <person name="Baba S."/>
            <person name="Kobayashi G."/>
            <person name="Nagasaki K."/>
            <person name="Hano T."/>
            <person name="Tomaru Y."/>
        </authorList>
    </citation>
    <scope>NUCLEOTIDE SEQUENCE [LARGE SCALE GENOMIC DNA]</scope>
    <source>
        <strain evidence="3 4">NIES-3715</strain>
    </source>
</reference>
<feature type="region of interest" description="Disordered" evidence="2">
    <location>
        <begin position="287"/>
        <end position="322"/>
    </location>
</feature>
<keyword evidence="1" id="KW-0175">Coiled coil</keyword>
<feature type="compositionally biased region" description="Basic and acidic residues" evidence="2">
    <location>
        <begin position="59"/>
        <end position="78"/>
    </location>
</feature>
<feature type="region of interest" description="Disordered" evidence="2">
    <location>
        <begin position="149"/>
        <end position="169"/>
    </location>
</feature>
<proteinExistence type="predicted"/>